<dbReference type="InterPro" id="IPR002048">
    <property type="entry name" value="EF_hand_dom"/>
</dbReference>
<dbReference type="PROSITE" id="PS50222">
    <property type="entry name" value="EF_HAND_2"/>
    <property type="match status" value="1"/>
</dbReference>
<name>A0A2S8FZX4_9BACT</name>
<dbReference type="InterPro" id="IPR036866">
    <property type="entry name" value="RibonucZ/Hydroxyglut_hydro"/>
</dbReference>
<dbReference type="InterPro" id="IPR001375">
    <property type="entry name" value="Peptidase_S9_cat"/>
</dbReference>
<accession>A0A2S8FZX4</accession>
<dbReference type="Gene3D" id="3.40.50.1820">
    <property type="entry name" value="alpha/beta hydrolase"/>
    <property type="match status" value="2"/>
</dbReference>
<dbReference type="GO" id="GO:0006508">
    <property type="term" value="P:proteolysis"/>
    <property type="evidence" value="ECO:0007669"/>
    <property type="project" value="InterPro"/>
</dbReference>
<gene>
    <name evidence="4" type="ORF">C5Y83_07320</name>
</gene>
<dbReference type="Pfam" id="PF00326">
    <property type="entry name" value="Peptidase_S9"/>
    <property type="match status" value="1"/>
</dbReference>
<dbReference type="GO" id="GO:0005509">
    <property type="term" value="F:calcium ion binding"/>
    <property type="evidence" value="ECO:0007669"/>
    <property type="project" value="InterPro"/>
</dbReference>
<dbReference type="SUPFAM" id="SSF56281">
    <property type="entry name" value="Metallo-hydrolase/oxidoreductase"/>
    <property type="match status" value="1"/>
</dbReference>
<dbReference type="SUPFAM" id="SSF53474">
    <property type="entry name" value="alpha/beta-Hydrolases"/>
    <property type="match status" value="2"/>
</dbReference>
<dbReference type="InterPro" id="IPR050583">
    <property type="entry name" value="Mycobacterial_A85_antigen"/>
</dbReference>
<sequence>MPRSLPPFAAAMGGAILVAALLASTAVAQNEPPVCYDLEKMPNQVARRVTPVKPFEIMDGVYYVGNSAVSCHLLTSEDGLILIDSTFPHTVSMLIDSIRQLGFAPSDVKLVIATHAAIDHSGGAWYFQKVFGSKVWIQEADATAAANALCVGGKKVDLSEVRASEAYPPFQADRLIKEKETIDWGGRQFTFRRTPLATEGTMAIEWPLHSSDGKTVKAGLIGGIANRVGDAQLTVQRLKEMRDIEVWLAVHPNQNKTFEKANRLDAGKLANPFVDPSGWNQFVDRIVGMMSSERPTRRRDNTDMRQRQRPMNPSRSPASASNGRVPNKNIDKLDRAWLDPDTTAPAPTIYKTFRSQTIRQDVSYLIYLPPDYQQQSSQRYPVIYWLHGTGGKQSRGADLANLLDEQIRAGKMPPMIMVLVNGLRGTTLYCDSADGKWPLESVIVNDLIPHIDTSYRTHARREARAIEGFSMGGFGAAHLGFQYPETFGVISILDPAFLTGLDPNAAPHPTWQGQIDFALGGDAKRYQANNPFVLLGKNADKLRGRTTIRLVPRAKGNTQGFLAKCDELHAMLDQHKIAHTYDPRRDVAIHNPNVLYEALGEQGFAFFKSAFQLTPPAGKQTARSEIAWRKLPDCSFGYETEYAGKNGTPIAAYLRKPAGDGPFPLVVMLHGGGSSTTGTMSLGRSQQSPTANFIEQGWAVYSIDFRRRSEFQPIEWDDAIAAVENAKQFSFIDPTRIAMIGGSHGGHNTLRIAARHGLSCAIACAPPAINLEEVAKAKAAGYQLSPALERVLAGGNPTPGPTIFEEASKLRCPLLLVSGKNDWSSPPNVIEAYVKVLEKAKREVEVYMPENGPHGFYFGSPRNAETDEAARRAVAFISKHFEMPLKPSNSPPLSAAPGRVNNSLRLPPAEQVNRVFLRLDLNKDGTVDRQEADNQPGRRLIATFDRNGDGSVTRSEIQEVFASSKPSSR</sequence>
<feature type="chain" id="PRO_5015758714" description="EF-hand domain-containing protein" evidence="2">
    <location>
        <begin position="29"/>
        <end position="969"/>
    </location>
</feature>
<dbReference type="SMART" id="SM00849">
    <property type="entry name" value="Lactamase_B"/>
    <property type="match status" value="1"/>
</dbReference>
<feature type="compositionally biased region" description="Basic and acidic residues" evidence="1">
    <location>
        <begin position="329"/>
        <end position="338"/>
    </location>
</feature>
<dbReference type="Gene3D" id="3.60.15.10">
    <property type="entry name" value="Ribonuclease Z/Hydroxyacylglutathione hydrolase-like"/>
    <property type="match status" value="1"/>
</dbReference>
<dbReference type="InterPro" id="IPR018247">
    <property type="entry name" value="EF_Hand_1_Ca_BS"/>
</dbReference>
<feature type="compositionally biased region" description="Basic and acidic residues" evidence="1">
    <location>
        <begin position="294"/>
        <end position="306"/>
    </location>
</feature>
<dbReference type="Proteomes" id="UP000238322">
    <property type="component" value="Unassembled WGS sequence"/>
</dbReference>
<dbReference type="SUPFAM" id="SSF47473">
    <property type="entry name" value="EF-hand"/>
    <property type="match status" value="1"/>
</dbReference>
<dbReference type="EMBL" id="PUHY01000005">
    <property type="protein sequence ID" value="PQO37745.1"/>
    <property type="molecule type" value="Genomic_DNA"/>
</dbReference>
<dbReference type="OrthoDB" id="9777383at2"/>
<dbReference type="GO" id="GO:0008236">
    <property type="term" value="F:serine-type peptidase activity"/>
    <property type="evidence" value="ECO:0007669"/>
    <property type="project" value="InterPro"/>
</dbReference>
<organism evidence="4 5">
    <name type="scientific">Blastopirellula marina</name>
    <dbReference type="NCBI Taxonomy" id="124"/>
    <lineage>
        <taxon>Bacteria</taxon>
        <taxon>Pseudomonadati</taxon>
        <taxon>Planctomycetota</taxon>
        <taxon>Planctomycetia</taxon>
        <taxon>Pirellulales</taxon>
        <taxon>Pirellulaceae</taxon>
        <taxon>Blastopirellula</taxon>
    </lineage>
</organism>
<feature type="region of interest" description="Disordered" evidence="1">
    <location>
        <begin position="290"/>
        <end position="338"/>
    </location>
</feature>
<feature type="compositionally biased region" description="Polar residues" evidence="1">
    <location>
        <begin position="309"/>
        <end position="324"/>
    </location>
</feature>
<dbReference type="GO" id="GO:0016747">
    <property type="term" value="F:acyltransferase activity, transferring groups other than amino-acyl groups"/>
    <property type="evidence" value="ECO:0007669"/>
    <property type="project" value="TreeGrafter"/>
</dbReference>
<dbReference type="InterPro" id="IPR029058">
    <property type="entry name" value="AB_hydrolase_fold"/>
</dbReference>
<feature type="region of interest" description="Disordered" evidence="1">
    <location>
        <begin position="927"/>
        <end position="969"/>
    </location>
</feature>
<comment type="caution">
    <text evidence="4">The sequence shown here is derived from an EMBL/GenBank/DDBJ whole genome shotgun (WGS) entry which is preliminary data.</text>
</comment>
<dbReference type="AlphaFoldDB" id="A0A2S8FZX4"/>
<dbReference type="Pfam" id="PF00756">
    <property type="entry name" value="Esterase"/>
    <property type="match status" value="1"/>
</dbReference>
<dbReference type="PROSITE" id="PS00018">
    <property type="entry name" value="EF_HAND_1"/>
    <property type="match status" value="1"/>
</dbReference>
<dbReference type="Pfam" id="PF13202">
    <property type="entry name" value="EF-hand_5"/>
    <property type="match status" value="2"/>
</dbReference>
<dbReference type="InterPro" id="IPR011992">
    <property type="entry name" value="EF-hand-dom_pair"/>
</dbReference>
<proteinExistence type="predicted"/>
<dbReference type="InterPro" id="IPR000801">
    <property type="entry name" value="Esterase-like"/>
</dbReference>
<protein>
    <recommendedName>
        <fullName evidence="3">EF-hand domain-containing protein</fullName>
    </recommendedName>
</protein>
<evidence type="ECO:0000259" key="3">
    <source>
        <dbReference type="PROSITE" id="PS50222"/>
    </source>
</evidence>
<dbReference type="RefSeq" id="WP_105328994.1">
    <property type="nucleotide sequence ID" value="NZ_PUHY01000005.1"/>
</dbReference>
<dbReference type="Gene3D" id="1.10.238.10">
    <property type="entry name" value="EF-hand"/>
    <property type="match status" value="1"/>
</dbReference>
<feature type="signal peptide" evidence="2">
    <location>
        <begin position="1"/>
        <end position="28"/>
    </location>
</feature>
<dbReference type="InterPro" id="IPR001279">
    <property type="entry name" value="Metallo-B-lactamas"/>
</dbReference>
<evidence type="ECO:0000313" key="4">
    <source>
        <dbReference type="EMBL" id="PQO37745.1"/>
    </source>
</evidence>
<evidence type="ECO:0000256" key="1">
    <source>
        <dbReference type="SAM" id="MobiDB-lite"/>
    </source>
</evidence>
<dbReference type="PANTHER" id="PTHR48098:SF1">
    <property type="entry name" value="DIACYLGLYCEROL ACYLTRANSFERASE_MYCOLYLTRANSFERASE AG85A"/>
    <property type="match status" value="1"/>
</dbReference>
<evidence type="ECO:0000256" key="2">
    <source>
        <dbReference type="SAM" id="SignalP"/>
    </source>
</evidence>
<feature type="domain" description="EF-hand" evidence="3">
    <location>
        <begin position="932"/>
        <end position="967"/>
    </location>
</feature>
<reference evidence="4 5" key="1">
    <citation type="submission" date="2018-02" db="EMBL/GenBank/DDBJ databases">
        <title>Comparative genomes isolates from brazilian mangrove.</title>
        <authorList>
            <person name="Araujo J.E."/>
            <person name="Taketani R.G."/>
            <person name="Silva M.C.P."/>
            <person name="Loureco M.V."/>
            <person name="Andreote F.D."/>
        </authorList>
    </citation>
    <scope>NUCLEOTIDE SEQUENCE [LARGE SCALE GENOMIC DNA]</scope>
    <source>
        <strain evidence="4 5">Hex-1 MGV</strain>
    </source>
</reference>
<keyword evidence="2" id="KW-0732">Signal</keyword>
<evidence type="ECO:0000313" key="5">
    <source>
        <dbReference type="Proteomes" id="UP000238322"/>
    </source>
</evidence>
<dbReference type="Pfam" id="PF00753">
    <property type="entry name" value="Lactamase_B"/>
    <property type="match status" value="1"/>
</dbReference>
<dbReference type="PANTHER" id="PTHR48098">
    <property type="entry name" value="ENTEROCHELIN ESTERASE-RELATED"/>
    <property type="match status" value="1"/>
</dbReference>